<keyword evidence="2 3" id="KW-0378">Hydrolase</keyword>
<dbReference type="InterPro" id="IPR005659">
    <property type="entry name" value="Chemorcpt_Glu_NH3ase_CheD"/>
</dbReference>
<comment type="similarity">
    <text evidence="3">Belongs to the CheD family.</text>
</comment>
<dbReference type="GO" id="GO:0006935">
    <property type="term" value="P:chemotaxis"/>
    <property type="evidence" value="ECO:0007669"/>
    <property type="project" value="UniProtKB-UniRule"/>
</dbReference>
<dbReference type="PANTHER" id="PTHR35147:SF1">
    <property type="entry name" value="CHEMORECEPTOR GLUTAMINE DEAMIDASE CHED-RELATED"/>
    <property type="match status" value="1"/>
</dbReference>
<dbReference type="PANTHER" id="PTHR35147">
    <property type="entry name" value="CHEMORECEPTOR GLUTAMINE DEAMIDASE CHED-RELATED"/>
    <property type="match status" value="1"/>
</dbReference>
<proteinExistence type="inferred from homology"/>
<evidence type="ECO:0000256" key="3">
    <source>
        <dbReference type="HAMAP-Rule" id="MF_01440"/>
    </source>
</evidence>
<dbReference type="SUPFAM" id="SSF64438">
    <property type="entry name" value="CNF1/YfiH-like putative cysteine hydrolases"/>
    <property type="match status" value="1"/>
</dbReference>
<dbReference type="CDD" id="cd16352">
    <property type="entry name" value="CheD"/>
    <property type="match status" value="1"/>
</dbReference>
<dbReference type="Proteomes" id="UP000199017">
    <property type="component" value="Unassembled WGS sequence"/>
</dbReference>
<gene>
    <name evidence="3" type="primary">cheD</name>
    <name evidence="4" type="ORF">SAMN05216352_103383</name>
</gene>
<keyword evidence="5" id="KW-1185">Reference proteome</keyword>
<comment type="function">
    <text evidence="3">Probably deamidates glutamine residues to glutamate on methyl-accepting chemotaxis receptors (MCPs), playing an important role in chemotaxis.</text>
</comment>
<evidence type="ECO:0000313" key="4">
    <source>
        <dbReference type="EMBL" id="SDH93286.1"/>
    </source>
</evidence>
<evidence type="ECO:0000256" key="2">
    <source>
        <dbReference type="ARBA" id="ARBA00022801"/>
    </source>
</evidence>
<sequence length="166" mass="18288">MKIDHKKVIKVGMAEWKLIESPNTIRTSGLGSCVGVVVYDQWRKKAVLAHIMLPDSTMARHKQINRAKFADTAIEDVVAVLLTKGCSIQNMKAKIAGGAQMFSFSSANDIMKIGPRNAEAVKNILRKYHIPVTAEDIGGNKGRTIEFDPEFSTLHIRTVNQGEAVI</sequence>
<dbReference type="InterPro" id="IPR011324">
    <property type="entry name" value="Cytotoxic_necrot_fac-like_cat"/>
</dbReference>
<protein>
    <recommendedName>
        <fullName evidence="3">Probable chemoreceptor glutamine deamidase CheD</fullName>
        <ecNumber evidence="3">3.5.1.44</ecNumber>
    </recommendedName>
</protein>
<name>A0A1G8GG16_9BACI</name>
<evidence type="ECO:0000256" key="1">
    <source>
        <dbReference type="ARBA" id="ARBA00022500"/>
    </source>
</evidence>
<dbReference type="InterPro" id="IPR038592">
    <property type="entry name" value="CheD-like_sf"/>
</dbReference>
<reference evidence="4 5" key="1">
    <citation type="submission" date="2016-10" db="EMBL/GenBank/DDBJ databases">
        <authorList>
            <person name="de Groot N.N."/>
        </authorList>
    </citation>
    <scope>NUCLEOTIDE SEQUENCE [LARGE SCALE GENOMIC DNA]</scope>
    <source>
        <strain evidence="5">P4B,CCM 7963,CECT 7998,DSM 25260,IBRC-M 10614,KCTC 13821</strain>
    </source>
</reference>
<dbReference type="GO" id="GO:0050568">
    <property type="term" value="F:protein-glutamine glutaminase activity"/>
    <property type="evidence" value="ECO:0007669"/>
    <property type="project" value="UniProtKB-UniRule"/>
</dbReference>
<dbReference type="OrthoDB" id="9807202at2"/>
<dbReference type="Pfam" id="PF03975">
    <property type="entry name" value="CheD"/>
    <property type="match status" value="1"/>
</dbReference>
<dbReference type="EMBL" id="FNDU01000003">
    <property type="protein sequence ID" value="SDH93286.1"/>
    <property type="molecule type" value="Genomic_DNA"/>
</dbReference>
<dbReference type="EC" id="3.5.1.44" evidence="3"/>
<dbReference type="HAMAP" id="MF_01440">
    <property type="entry name" value="CheD"/>
    <property type="match status" value="1"/>
</dbReference>
<keyword evidence="1 3" id="KW-0145">Chemotaxis</keyword>
<comment type="catalytic activity">
    <reaction evidence="3">
        <text>L-glutaminyl-[protein] + H2O = L-glutamyl-[protein] + NH4(+)</text>
        <dbReference type="Rhea" id="RHEA:16441"/>
        <dbReference type="Rhea" id="RHEA-COMP:10207"/>
        <dbReference type="Rhea" id="RHEA-COMP:10208"/>
        <dbReference type="ChEBI" id="CHEBI:15377"/>
        <dbReference type="ChEBI" id="CHEBI:28938"/>
        <dbReference type="ChEBI" id="CHEBI:29973"/>
        <dbReference type="ChEBI" id="CHEBI:30011"/>
        <dbReference type="EC" id="3.5.1.44"/>
    </reaction>
</comment>
<dbReference type="AlphaFoldDB" id="A0A1G8GG16"/>
<evidence type="ECO:0000313" key="5">
    <source>
        <dbReference type="Proteomes" id="UP000199017"/>
    </source>
</evidence>
<dbReference type="Gene3D" id="3.30.1330.200">
    <property type="match status" value="1"/>
</dbReference>
<dbReference type="RefSeq" id="WP_091583059.1">
    <property type="nucleotide sequence ID" value="NZ_FNDU01000003.1"/>
</dbReference>
<organism evidence="4 5">
    <name type="scientific">Alteribacillus bidgolensis</name>
    <dbReference type="NCBI Taxonomy" id="930129"/>
    <lineage>
        <taxon>Bacteria</taxon>
        <taxon>Bacillati</taxon>
        <taxon>Bacillota</taxon>
        <taxon>Bacilli</taxon>
        <taxon>Bacillales</taxon>
        <taxon>Bacillaceae</taxon>
        <taxon>Alteribacillus</taxon>
    </lineage>
</organism>
<accession>A0A1G8GG16</accession>
<dbReference type="STRING" id="930129.SAMN05216352_103383"/>